<proteinExistence type="inferred from homology"/>
<dbReference type="InterPro" id="IPR014729">
    <property type="entry name" value="Rossmann-like_a/b/a_fold"/>
</dbReference>
<dbReference type="EMBL" id="JAPKFM010000006">
    <property type="protein sequence ID" value="MCX2964035.1"/>
    <property type="molecule type" value="Genomic_DNA"/>
</dbReference>
<organism evidence="3 4">
    <name type="scientific">Gordonia aquimaris</name>
    <dbReference type="NCBI Taxonomy" id="2984863"/>
    <lineage>
        <taxon>Bacteria</taxon>
        <taxon>Bacillati</taxon>
        <taxon>Actinomycetota</taxon>
        <taxon>Actinomycetes</taxon>
        <taxon>Mycobacteriales</taxon>
        <taxon>Gordoniaceae</taxon>
        <taxon>Gordonia</taxon>
    </lineage>
</organism>
<gene>
    <name evidence="3" type="ORF">OSB52_08000</name>
</gene>
<dbReference type="CDD" id="cd00293">
    <property type="entry name" value="USP-like"/>
    <property type="match status" value="1"/>
</dbReference>
<dbReference type="Proteomes" id="UP001143347">
    <property type="component" value="Unassembled WGS sequence"/>
</dbReference>
<dbReference type="PANTHER" id="PTHR46268">
    <property type="entry name" value="STRESS RESPONSE PROTEIN NHAX"/>
    <property type="match status" value="1"/>
</dbReference>
<sequence length="287" mass="29562">MKLLVAYLATPGGEDAVAFGACLARTFGASLDIAVVIPPDPPETITSAAGFAEALDEAARQWVAGAADLVPGDVVAETHVVVDEHVAHGLITEIERVGATMLVVGASGGGITGRHSLGSVVNDLLHSSPVPVALAPRGFSHTGAERIREITTAIGSRPGAEILLDTALALSARGDLPLRLLSLVSRDDITGRTTDDEAVARAVDLANTSLETAHKRLSDQTPIASTLAQGRNVEEAVSSVEWHDGDMIMVGSSRLAAPGRLFLGATAAKMMSVLAVPLLVVPGPDRE</sequence>
<feature type="domain" description="UspA" evidence="2">
    <location>
        <begin position="2"/>
        <end position="135"/>
    </location>
</feature>
<comment type="similarity">
    <text evidence="1">Belongs to the universal stress protein A family.</text>
</comment>
<dbReference type="SUPFAM" id="SSF52402">
    <property type="entry name" value="Adenine nucleotide alpha hydrolases-like"/>
    <property type="match status" value="2"/>
</dbReference>
<dbReference type="Pfam" id="PF00582">
    <property type="entry name" value="Usp"/>
    <property type="match status" value="2"/>
</dbReference>
<accession>A0A9X3I4I6</accession>
<feature type="domain" description="UspA" evidence="2">
    <location>
        <begin position="148"/>
        <end position="282"/>
    </location>
</feature>
<dbReference type="AlphaFoldDB" id="A0A9X3I4I6"/>
<dbReference type="Gene3D" id="3.40.50.620">
    <property type="entry name" value="HUPs"/>
    <property type="match status" value="2"/>
</dbReference>
<evidence type="ECO:0000313" key="3">
    <source>
        <dbReference type="EMBL" id="MCX2964035.1"/>
    </source>
</evidence>
<dbReference type="InterPro" id="IPR006016">
    <property type="entry name" value="UspA"/>
</dbReference>
<evidence type="ECO:0000256" key="1">
    <source>
        <dbReference type="ARBA" id="ARBA00008791"/>
    </source>
</evidence>
<comment type="caution">
    <text evidence="3">The sequence shown here is derived from an EMBL/GenBank/DDBJ whole genome shotgun (WGS) entry which is preliminary data.</text>
</comment>
<evidence type="ECO:0000259" key="2">
    <source>
        <dbReference type="Pfam" id="PF00582"/>
    </source>
</evidence>
<dbReference type="PANTHER" id="PTHR46268:SF27">
    <property type="entry name" value="UNIVERSAL STRESS PROTEIN RV2623"/>
    <property type="match status" value="1"/>
</dbReference>
<evidence type="ECO:0000313" key="4">
    <source>
        <dbReference type="Proteomes" id="UP001143347"/>
    </source>
</evidence>
<name>A0A9X3I4I6_9ACTN</name>
<dbReference type="RefSeq" id="WP_266061158.1">
    <property type="nucleotide sequence ID" value="NZ_JAPKFM010000006.1"/>
</dbReference>
<keyword evidence="4" id="KW-1185">Reference proteome</keyword>
<protein>
    <submittedName>
        <fullName evidence="3">Universal stress protein</fullName>
    </submittedName>
</protein>
<reference evidence="3" key="1">
    <citation type="submission" date="2022-10" db="EMBL/GenBank/DDBJ databases">
        <title>WGS of marine actinomycetes from Thailand.</title>
        <authorList>
            <person name="Thawai C."/>
        </authorList>
    </citation>
    <scope>NUCLEOTIDE SEQUENCE</scope>
    <source>
        <strain evidence="3">SW21</strain>
    </source>
</reference>